<evidence type="ECO:0000313" key="11">
    <source>
        <dbReference type="EMBL" id="KRM60361.1"/>
    </source>
</evidence>
<comment type="catalytic activity">
    <reaction evidence="8 9">
        <text>thiamine + H2O = 5-(2-hydroxyethyl)-4-methylthiazole + 4-amino-5-hydroxymethyl-2-methylpyrimidine + H(+)</text>
        <dbReference type="Rhea" id="RHEA:17509"/>
        <dbReference type="ChEBI" id="CHEBI:15377"/>
        <dbReference type="ChEBI" id="CHEBI:15378"/>
        <dbReference type="ChEBI" id="CHEBI:16892"/>
        <dbReference type="ChEBI" id="CHEBI:17957"/>
        <dbReference type="ChEBI" id="CHEBI:18385"/>
        <dbReference type="EC" id="3.5.99.2"/>
    </reaction>
</comment>
<sequence>MTFTDQLHTAAMPVWQQSFHHPFITEIADGTLPLDKFRFYLKQDRYYLEQFGDLHAAIARQISTPAIKQFLLDGAAGLHDGETQIRHTMFKELAITPAEIKTTPIAPTAYGYVTHMDFQLSHAFPAAAVAALLPCYWLYSEIGQNLKDVHSPVTVYQQFLDSYSAADFNDGTQQMIQIVEQLCAPLSDEQKAYVQKVFLQSSTYELHFWQMAYTKEQWPF</sequence>
<organism evidence="11 12">
    <name type="scientific">Paucilactobacillus vaccinostercus DSM 20634</name>
    <dbReference type="NCBI Taxonomy" id="1423813"/>
    <lineage>
        <taxon>Bacteria</taxon>
        <taxon>Bacillati</taxon>
        <taxon>Bacillota</taxon>
        <taxon>Bacilli</taxon>
        <taxon>Lactobacillales</taxon>
        <taxon>Lactobacillaceae</taxon>
        <taxon>Paucilactobacillus</taxon>
    </lineage>
</organism>
<proteinExistence type="inferred from homology"/>
<comment type="similarity">
    <text evidence="3 9">Belongs to the TenA family.</text>
</comment>
<reference evidence="11 12" key="1">
    <citation type="journal article" date="2015" name="Genome Announc.">
        <title>Expanding the biotechnology potential of lactobacilli through comparative genomics of 213 strains and associated genera.</title>
        <authorList>
            <person name="Sun Z."/>
            <person name="Harris H.M."/>
            <person name="McCann A."/>
            <person name="Guo C."/>
            <person name="Argimon S."/>
            <person name="Zhang W."/>
            <person name="Yang X."/>
            <person name="Jeffery I.B."/>
            <person name="Cooney J.C."/>
            <person name="Kagawa T.F."/>
            <person name="Liu W."/>
            <person name="Song Y."/>
            <person name="Salvetti E."/>
            <person name="Wrobel A."/>
            <person name="Rasinkangas P."/>
            <person name="Parkhill J."/>
            <person name="Rea M.C."/>
            <person name="O'Sullivan O."/>
            <person name="Ritari J."/>
            <person name="Douillard F.P."/>
            <person name="Paul Ross R."/>
            <person name="Yang R."/>
            <person name="Briner A.E."/>
            <person name="Felis G.E."/>
            <person name="de Vos W.M."/>
            <person name="Barrangou R."/>
            <person name="Klaenhammer T.R."/>
            <person name="Caufield P.W."/>
            <person name="Cui Y."/>
            <person name="Zhang H."/>
            <person name="O'Toole P.W."/>
        </authorList>
    </citation>
    <scope>NUCLEOTIDE SEQUENCE [LARGE SCALE GENOMIC DNA]</scope>
    <source>
        <strain evidence="11 12">DSM 20634</strain>
    </source>
</reference>
<dbReference type="PATRIC" id="fig|1423813.3.peg.801"/>
<evidence type="ECO:0000256" key="3">
    <source>
        <dbReference type="ARBA" id="ARBA00010264"/>
    </source>
</evidence>
<keyword evidence="12" id="KW-1185">Reference proteome</keyword>
<name>A0A0R2A961_9LACO</name>
<feature type="domain" description="Thiaminase-2/PQQC" evidence="10">
    <location>
        <begin position="10"/>
        <end position="214"/>
    </location>
</feature>
<evidence type="ECO:0000256" key="9">
    <source>
        <dbReference type="RuleBase" id="RU363093"/>
    </source>
</evidence>
<dbReference type="EC" id="3.5.99.2" evidence="5 9"/>
<dbReference type="OrthoDB" id="34166at2"/>
<gene>
    <name evidence="11" type="ORF">FC26_GL000791</name>
</gene>
<keyword evidence="7 9" id="KW-0784">Thiamine biosynthesis</keyword>
<evidence type="ECO:0000256" key="5">
    <source>
        <dbReference type="ARBA" id="ARBA00012684"/>
    </source>
</evidence>
<dbReference type="GO" id="GO:0050334">
    <property type="term" value="F:thiaminase activity"/>
    <property type="evidence" value="ECO:0007669"/>
    <property type="project" value="UniProtKB-EC"/>
</dbReference>
<evidence type="ECO:0000256" key="4">
    <source>
        <dbReference type="ARBA" id="ARBA00011881"/>
    </source>
</evidence>
<dbReference type="CDD" id="cd19364">
    <property type="entry name" value="TenA_C_BsTenA-like"/>
    <property type="match status" value="1"/>
</dbReference>
<dbReference type="EMBL" id="AYYY01000066">
    <property type="protein sequence ID" value="KRM60361.1"/>
    <property type="molecule type" value="Genomic_DNA"/>
</dbReference>
<dbReference type="Pfam" id="PF03070">
    <property type="entry name" value="TENA_THI-4"/>
    <property type="match status" value="1"/>
</dbReference>
<dbReference type="AlphaFoldDB" id="A0A0R2A961"/>
<accession>A0A0R2A961</accession>
<evidence type="ECO:0000256" key="7">
    <source>
        <dbReference type="ARBA" id="ARBA00022977"/>
    </source>
</evidence>
<dbReference type="Proteomes" id="UP000051733">
    <property type="component" value="Unassembled WGS sequence"/>
</dbReference>
<evidence type="ECO:0000256" key="2">
    <source>
        <dbReference type="ARBA" id="ARBA00004948"/>
    </source>
</evidence>
<comment type="caution">
    <text evidence="11">The sequence shown here is derived from an EMBL/GenBank/DDBJ whole genome shotgun (WGS) entry which is preliminary data.</text>
</comment>
<comment type="function">
    <text evidence="9">Catalyzes an amino-pyrimidine hydrolysis reaction at the C5' of the pyrimidine moiety of thiamine compounds, a reaction that is part of a thiamine salvage pathway.</text>
</comment>
<dbReference type="Gene3D" id="1.20.910.10">
    <property type="entry name" value="Heme oxygenase-like"/>
    <property type="match status" value="1"/>
</dbReference>
<evidence type="ECO:0000256" key="8">
    <source>
        <dbReference type="ARBA" id="ARBA00048337"/>
    </source>
</evidence>
<dbReference type="GO" id="GO:0009229">
    <property type="term" value="P:thiamine diphosphate biosynthetic process"/>
    <property type="evidence" value="ECO:0007669"/>
    <property type="project" value="UniProtKB-UniPathway"/>
</dbReference>
<dbReference type="InterPro" id="IPR004305">
    <property type="entry name" value="Thiaminase-2/PQQC"/>
</dbReference>
<evidence type="ECO:0000256" key="6">
    <source>
        <dbReference type="ARBA" id="ARBA00013647"/>
    </source>
</evidence>
<dbReference type="PANTHER" id="PTHR43198:SF2">
    <property type="entry name" value="SI:CH1073-67J19.1-RELATED"/>
    <property type="match status" value="1"/>
</dbReference>
<dbReference type="NCBIfam" id="TIGR04306">
    <property type="entry name" value="salvage_TenA"/>
    <property type="match status" value="1"/>
</dbReference>
<dbReference type="GO" id="GO:0005829">
    <property type="term" value="C:cytosol"/>
    <property type="evidence" value="ECO:0007669"/>
    <property type="project" value="TreeGrafter"/>
</dbReference>
<comment type="subunit">
    <text evidence="4">Homotetramer.</text>
</comment>
<dbReference type="InterPro" id="IPR050967">
    <property type="entry name" value="Thiamine_Salvage_TenA"/>
</dbReference>
<dbReference type="STRING" id="1423813.FC26_GL000791"/>
<dbReference type="RefSeq" id="WP_057781147.1">
    <property type="nucleotide sequence ID" value="NZ_AYYY01000066.1"/>
</dbReference>
<dbReference type="PANTHER" id="PTHR43198">
    <property type="entry name" value="BIFUNCTIONAL TH2 PROTEIN"/>
    <property type="match status" value="1"/>
</dbReference>
<dbReference type="InterPro" id="IPR027574">
    <property type="entry name" value="Thiaminase_II"/>
</dbReference>
<comment type="catalytic activity">
    <reaction evidence="1 9">
        <text>4-amino-5-aminomethyl-2-methylpyrimidine + H2O = 4-amino-5-hydroxymethyl-2-methylpyrimidine + NH4(+)</text>
        <dbReference type="Rhea" id="RHEA:31799"/>
        <dbReference type="ChEBI" id="CHEBI:15377"/>
        <dbReference type="ChEBI" id="CHEBI:16892"/>
        <dbReference type="ChEBI" id="CHEBI:28938"/>
        <dbReference type="ChEBI" id="CHEBI:63416"/>
        <dbReference type="EC" id="3.5.99.2"/>
    </reaction>
</comment>
<evidence type="ECO:0000259" key="10">
    <source>
        <dbReference type="Pfam" id="PF03070"/>
    </source>
</evidence>
<dbReference type="SUPFAM" id="SSF48613">
    <property type="entry name" value="Heme oxygenase-like"/>
    <property type="match status" value="1"/>
</dbReference>
<dbReference type="GO" id="GO:0009228">
    <property type="term" value="P:thiamine biosynthetic process"/>
    <property type="evidence" value="ECO:0007669"/>
    <property type="project" value="UniProtKB-KW"/>
</dbReference>
<keyword evidence="9" id="KW-0378">Hydrolase</keyword>
<protein>
    <recommendedName>
        <fullName evidence="6 9">Aminopyrimidine aminohydrolase</fullName>
        <ecNumber evidence="5 9">3.5.99.2</ecNumber>
    </recommendedName>
</protein>
<evidence type="ECO:0000256" key="1">
    <source>
        <dbReference type="ARBA" id="ARBA00001881"/>
    </source>
</evidence>
<dbReference type="InterPro" id="IPR016084">
    <property type="entry name" value="Haem_Oase-like_multi-hlx"/>
</dbReference>
<comment type="pathway">
    <text evidence="2 9">Cofactor biosynthesis; thiamine diphosphate biosynthesis.</text>
</comment>
<dbReference type="UniPathway" id="UPA00060"/>
<evidence type="ECO:0000313" key="12">
    <source>
        <dbReference type="Proteomes" id="UP000051733"/>
    </source>
</evidence>